<feature type="coiled-coil region" evidence="1">
    <location>
        <begin position="301"/>
        <end position="328"/>
    </location>
</feature>
<dbReference type="WBParaSite" id="jg4568.2">
    <property type="protein sequence ID" value="jg4568.2"/>
    <property type="gene ID" value="jg4568"/>
</dbReference>
<evidence type="ECO:0000313" key="3">
    <source>
        <dbReference type="Proteomes" id="UP000887574"/>
    </source>
</evidence>
<reference evidence="4" key="1">
    <citation type="submission" date="2022-11" db="UniProtKB">
        <authorList>
            <consortium name="WormBaseParasite"/>
        </authorList>
    </citation>
    <scope>IDENTIFICATION</scope>
</reference>
<sequence>MTMILFAVNHFSNSKSREILDDIMSVGRRCLVTTVLVTFANVFAQYGRYGYNNNSLINYCPQYLLPYVPNVFQTILSLLTFSDIGILLRNLAAATTLPLFLNNIQDQSPQLYNSLNQINSAYGNSLFPFLTSTFQNPAYQNFAQQLSGGGLQPALISPQQSIIPQQQSILPQQQSILPQQQLPVVQPQQALPAAHIIPNILPPSGLLQFPGSSVPVLSPSLKPTLSQSGSQPAAANGLIDRNSAQPNQPQALIAAPQQPLDQMGLLEVVSQVDQLKNISVQKGCYRWFGLPSIGNLLQPFIEETEQVVDSLEDVVTDDQKEANQLRQHPK</sequence>
<dbReference type="AlphaFoldDB" id="A0A915ED13"/>
<accession>A0A915ED13</accession>
<keyword evidence="3" id="KW-1185">Reference proteome</keyword>
<evidence type="ECO:0000256" key="1">
    <source>
        <dbReference type="SAM" id="Coils"/>
    </source>
</evidence>
<organism evidence="3 4">
    <name type="scientific">Ditylenchus dipsaci</name>
    <dbReference type="NCBI Taxonomy" id="166011"/>
    <lineage>
        <taxon>Eukaryota</taxon>
        <taxon>Metazoa</taxon>
        <taxon>Ecdysozoa</taxon>
        <taxon>Nematoda</taxon>
        <taxon>Chromadorea</taxon>
        <taxon>Rhabditida</taxon>
        <taxon>Tylenchina</taxon>
        <taxon>Tylenchomorpha</taxon>
        <taxon>Sphaerularioidea</taxon>
        <taxon>Anguinidae</taxon>
        <taxon>Anguininae</taxon>
        <taxon>Ditylenchus</taxon>
    </lineage>
</organism>
<name>A0A915ED13_9BILA</name>
<feature type="region of interest" description="Disordered" evidence="2">
    <location>
        <begin position="220"/>
        <end position="247"/>
    </location>
</feature>
<dbReference type="Proteomes" id="UP000887574">
    <property type="component" value="Unplaced"/>
</dbReference>
<protein>
    <submittedName>
        <fullName evidence="4">Uncharacterized protein</fullName>
    </submittedName>
</protein>
<evidence type="ECO:0000313" key="4">
    <source>
        <dbReference type="WBParaSite" id="jg4568.2"/>
    </source>
</evidence>
<evidence type="ECO:0000256" key="2">
    <source>
        <dbReference type="SAM" id="MobiDB-lite"/>
    </source>
</evidence>
<keyword evidence="1" id="KW-0175">Coiled coil</keyword>
<proteinExistence type="predicted"/>